<organism evidence="2">
    <name type="scientific">Leptolyngbya sp. NK1-12</name>
    <dbReference type="NCBI Taxonomy" id="2547451"/>
    <lineage>
        <taxon>Bacteria</taxon>
        <taxon>Bacillati</taxon>
        <taxon>Cyanobacteriota</taxon>
        <taxon>Cyanophyceae</taxon>
        <taxon>Leptolyngbyales</taxon>
        <taxon>Leptolyngbyaceae</taxon>
        <taxon>Leptolyngbya group</taxon>
        <taxon>Leptolyngbya</taxon>
    </lineage>
</organism>
<keyword evidence="1" id="KW-1133">Transmembrane helix</keyword>
<dbReference type="EMBL" id="CP053587">
    <property type="protein sequence ID" value="WNZ27559.1"/>
    <property type="molecule type" value="Genomic_DNA"/>
</dbReference>
<proteinExistence type="predicted"/>
<gene>
    <name evidence="2" type="ORF">HJG54_32330</name>
</gene>
<reference evidence="2" key="1">
    <citation type="submission" date="2020-05" db="EMBL/GenBank/DDBJ databases">
        <authorList>
            <person name="Zhu T."/>
            <person name="Keshari N."/>
            <person name="Lu X."/>
        </authorList>
    </citation>
    <scope>NUCLEOTIDE SEQUENCE</scope>
    <source>
        <strain evidence="2">NK1-12</strain>
    </source>
</reference>
<evidence type="ECO:0000256" key="1">
    <source>
        <dbReference type="SAM" id="Phobius"/>
    </source>
</evidence>
<dbReference type="RefSeq" id="WP_316435911.1">
    <property type="nucleotide sequence ID" value="NZ_CP053587.1"/>
</dbReference>
<sequence>MTHQETFTVIVPIKPDQVDDLRAVLETIQRNVRHNDLIPFARFPQVHFARFVILEAVIDPLRNTTIPASLAFSSCIDAPLKDYLQSLVKMAGSGLDQVFSHCQSYPPPPQRTVSSRLAYLRKHSVKSQAFYVNTIGRTVQQIRQEADLRDKIEHFLDQYQQDHNQTHNSADATAVRRAIQDFVRREPALSWALRPAPSPSLLWRIREKLHFLGSLVVILLLGLIFLPFAPIFVAILRWKEETDPHPQQNPNFRLSQFHRLHLAQDEDFFSQNQFSVVGFIKPGWFRYGTLRVILWLINFAARHVFNNGDLGTVPLLKLSGVDTIHFANWIVIDRGRRELFISNYDGSLEDYMNDFINKVAWGLNLAFSHGVDYPKTRWLVKGGARDEQIYKAVLRKYQIRTQVWYPAYPDLSAINISNNAQIRAGLFQPLDTAATQAWLSRL</sequence>
<feature type="transmembrane region" description="Helical" evidence="1">
    <location>
        <begin position="211"/>
        <end position="238"/>
    </location>
</feature>
<dbReference type="AlphaFoldDB" id="A0AA96WLT0"/>
<evidence type="ECO:0000313" key="2">
    <source>
        <dbReference type="EMBL" id="WNZ27559.1"/>
    </source>
</evidence>
<accession>A0AA96WLT0</accession>
<keyword evidence="1" id="KW-0472">Membrane</keyword>
<keyword evidence="1" id="KW-0812">Transmembrane</keyword>
<protein>
    <submittedName>
        <fullName evidence="2">Uncharacterized protein</fullName>
    </submittedName>
</protein>
<name>A0AA96WLT0_9CYAN</name>